<accession>A0A9D1LIH1</accession>
<dbReference type="AlphaFoldDB" id="A0A9D1LIH1"/>
<proteinExistence type="predicted"/>
<evidence type="ECO:0000256" key="1">
    <source>
        <dbReference type="SAM" id="Phobius"/>
    </source>
</evidence>
<name>A0A9D1LIH1_9FIRM</name>
<reference evidence="2" key="1">
    <citation type="submission" date="2020-10" db="EMBL/GenBank/DDBJ databases">
        <authorList>
            <person name="Gilroy R."/>
        </authorList>
    </citation>
    <scope>NUCLEOTIDE SEQUENCE</scope>
    <source>
        <strain evidence="2">CHK193-30670</strain>
    </source>
</reference>
<evidence type="ECO:0000313" key="2">
    <source>
        <dbReference type="EMBL" id="HIU40810.1"/>
    </source>
</evidence>
<keyword evidence="1" id="KW-0472">Membrane</keyword>
<dbReference type="Proteomes" id="UP000824074">
    <property type="component" value="Unassembled WGS sequence"/>
</dbReference>
<gene>
    <name evidence="2" type="ORF">IAB68_05885</name>
</gene>
<keyword evidence="1" id="KW-1133">Transmembrane helix</keyword>
<organism evidence="2 3">
    <name type="scientific">Candidatus Aphodocola excrementigallinarum</name>
    <dbReference type="NCBI Taxonomy" id="2840670"/>
    <lineage>
        <taxon>Bacteria</taxon>
        <taxon>Bacillati</taxon>
        <taxon>Bacillota</taxon>
        <taxon>Bacilli</taxon>
        <taxon>Candidatus Aphodocola</taxon>
    </lineage>
</organism>
<reference evidence="2" key="2">
    <citation type="journal article" date="2021" name="PeerJ">
        <title>Extensive microbial diversity within the chicken gut microbiome revealed by metagenomics and culture.</title>
        <authorList>
            <person name="Gilroy R."/>
            <person name="Ravi A."/>
            <person name="Getino M."/>
            <person name="Pursley I."/>
            <person name="Horton D.L."/>
            <person name="Alikhan N.F."/>
            <person name="Baker D."/>
            <person name="Gharbi K."/>
            <person name="Hall N."/>
            <person name="Watson M."/>
            <person name="Adriaenssens E.M."/>
            <person name="Foster-Nyarko E."/>
            <person name="Jarju S."/>
            <person name="Secka A."/>
            <person name="Antonio M."/>
            <person name="Oren A."/>
            <person name="Chaudhuri R.R."/>
            <person name="La Ragione R."/>
            <person name="Hildebrand F."/>
            <person name="Pallen M.J."/>
        </authorList>
    </citation>
    <scope>NUCLEOTIDE SEQUENCE</scope>
    <source>
        <strain evidence="2">CHK193-30670</strain>
    </source>
</reference>
<keyword evidence="1" id="KW-0812">Transmembrane</keyword>
<feature type="transmembrane region" description="Helical" evidence="1">
    <location>
        <begin position="25"/>
        <end position="47"/>
    </location>
</feature>
<protein>
    <submittedName>
        <fullName evidence="2">Uncharacterized protein</fullName>
    </submittedName>
</protein>
<sequence length="105" mass="12305">MYENTKKEVKEAFKKTLYGKKVNKYMLIGAILFLISLVISVILSFVINGSLTIDYFDNNTISINLNWICYLFYVITLIFVLILVYLDVKRDGAIKQFEENYNKKN</sequence>
<evidence type="ECO:0000313" key="3">
    <source>
        <dbReference type="Proteomes" id="UP000824074"/>
    </source>
</evidence>
<comment type="caution">
    <text evidence="2">The sequence shown here is derived from an EMBL/GenBank/DDBJ whole genome shotgun (WGS) entry which is preliminary data.</text>
</comment>
<feature type="transmembrane region" description="Helical" evidence="1">
    <location>
        <begin position="67"/>
        <end position="86"/>
    </location>
</feature>
<dbReference type="EMBL" id="DVMT01000059">
    <property type="protein sequence ID" value="HIU40810.1"/>
    <property type="molecule type" value="Genomic_DNA"/>
</dbReference>